<evidence type="ECO:0000256" key="2">
    <source>
        <dbReference type="PIRSR" id="PIRSR617763-1"/>
    </source>
</evidence>
<dbReference type="SUPFAM" id="SSF82649">
    <property type="entry name" value="SufE/NifU"/>
    <property type="match status" value="1"/>
</dbReference>
<comment type="similarity">
    <text evidence="1">Belongs to the SufE family.</text>
</comment>
<dbReference type="Gene3D" id="3.90.1010.10">
    <property type="match status" value="1"/>
</dbReference>
<feature type="domain" description="Fe-S metabolism associated" evidence="3">
    <location>
        <begin position="22"/>
        <end position="141"/>
    </location>
</feature>
<sequence length="151" mass="16371">MSEPITDRHPFGHEINAEDVAARFACCRQWEDRLRQIILLAKALPELPEALKTPESALAGCENRVWLGHRRLEDGSLHFYAASDGRIVKGLLAIVLAAIEGKTPEQLAAADPLAPFDNLGLRAELSVSRAGGLAAIAERINAIVNSYRPGP</sequence>
<dbReference type="EC" id="2.8.1.7" evidence="4"/>
<dbReference type="EMBL" id="CP157947">
    <property type="protein sequence ID" value="XBS68997.1"/>
    <property type="molecule type" value="Genomic_DNA"/>
</dbReference>
<keyword evidence="4" id="KW-0808">Transferase</keyword>
<protein>
    <submittedName>
        <fullName evidence="4">Cysteine desulfurase sulfur acceptor subunit CsdE</fullName>
        <ecNumber evidence="4">2.8.1.7</ecNumber>
    </submittedName>
</protein>
<dbReference type="PANTHER" id="PTHR43597:SF5">
    <property type="entry name" value="SUFE-LIKE PROTEIN 2, CHLOROPLASTIC"/>
    <property type="match status" value="1"/>
</dbReference>
<dbReference type="Pfam" id="PF02657">
    <property type="entry name" value="SufE"/>
    <property type="match status" value="1"/>
</dbReference>
<dbReference type="InterPro" id="IPR003808">
    <property type="entry name" value="Fe-S_metab-assoc_dom"/>
</dbReference>
<reference evidence="4" key="1">
    <citation type="submission" date="2024-06" db="EMBL/GenBank/DDBJ databases">
        <authorList>
            <person name="Coelho C."/>
            <person name="Bento M."/>
            <person name="Garcia E."/>
            <person name="Camelo A."/>
            <person name="Brandao I."/>
            <person name="Espirito Santo C."/>
            <person name="Trovao J."/>
            <person name="Verissimo A."/>
            <person name="Costa J."/>
            <person name="Tiago I."/>
        </authorList>
    </citation>
    <scope>NUCLEOTIDE SEQUENCE</scope>
    <source>
        <strain evidence="4">KWT182</strain>
    </source>
</reference>
<gene>
    <name evidence="4" type="primary">csdE</name>
    <name evidence="4" type="ORF">ABK905_21125</name>
</gene>
<evidence type="ECO:0000256" key="1">
    <source>
        <dbReference type="ARBA" id="ARBA00010282"/>
    </source>
</evidence>
<name>A0AAU7Q8H7_9GAMM</name>
<dbReference type="AlphaFoldDB" id="A0AAU7Q8H7"/>
<feature type="active site" description="Cysteine persulfide intermediate" evidence="2">
    <location>
        <position position="61"/>
    </location>
</feature>
<organism evidence="4">
    <name type="scientific">Acerihabitans sp. KWT182</name>
    <dbReference type="NCBI Taxonomy" id="3157919"/>
    <lineage>
        <taxon>Bacteria</taxon>
        <taxon>Pseudomonadati</taxon>
        <taxon>Pseudomonadota</taxon>
        <taxon>Gammaproteobacteria</taxon>
        <taxon>Enterobacterales</taxon>
        <taxon>Pectobacteriaceae</taxon>
        <taxon>Acerihabitans</taxon>
    </lineage>
</organism>
<evidence type="ECO:0000259" key="3">
    <source>
        <dbReference type="Pfam" id="PF02657"/>
    </source>
</evidence>
<dbReference type="PANTHER" id="PTHR43597">
    <property type="entry name" value="SULFUR ACCEPTOR PROTEIN CSDE"/>
    <property type="match status" value="1"/>
</dbReference>
<dbReference type="InterPro" id="IPR017763">
    <property type="entry name" value="Cysteine_desulfurase_CsdE"/>
</dbReference>
<evidence type="ECO:0000313" key="4">
    <source>
        <dbReference type="EMBL" id="XBS68997.1"/>
    </source>
</evidence>
<proteinExistence type="inferred from homology"/>
<dbReference type="GO" id="GO:0031071">
    <property type="term" value="F:cysteine desulfurase activity"/>
    <property type="evidence" value="ECO:0007669"/>
    <property type="project" value="UniProtKB-EC"/>
</dbReference>
<accession>A0AAU7Q8H7</accession>
<dbReference type="NCBIfam" id="TIGR03391">
    <property type="entry name" value="FeS_syn_CsdE"/>
    <property type="match status" value="1"/>
</dbReference>